<name>A0ABU4RM51_9HYPH</name>
<feature type="region of interest" description="Disordered" evidence="1">
    <location>
        <begin position="45"/>
        <end position="114"/>
    </location>
</feature>
<proteinExistence type="predicted"/>
<reference evidence="2 3" key="1">
    <citation type="submission" date="2023-11" db="EMBL/GenBank/DDBJ databases">
        <authorList>
            <person name="Bao R."/>
        </authorList>
    </citation>
    <scope>NUCLEOTIDE SEQUENCE [LARGE SCALE GENOMIC DNA]</scope>
    <source>
        <strain evidence="2 3">PJ23</strain>
    </source>
</reference>
<evidence type="ECO:0000313" key="3">
    <source>
        <dbReference type="Proteomes" id="UP001274321"/>
    </source>
</evidence>
<dbReference type="EMBL" id="JAXAFJ010000003">
    <property type="protein sequence ID" value="MDX6805895.1"/>
    <property type="molecule type" value="Genomic_DNA"/>
</dbReference>
<dbReference type="Pfam" id="PF20106">
    <property type="entry name" value="DUF6496"/>
    <property type="match status" value="1"/>
</dbReference>
<comment type="caution">
    <text evidence="2">The sequence shown here is derived from an EMBL/GenBank/DDBJ whole genome shotgun (WGS) entry which is preliminary data.</text>
</comment>
<accession>A0ABU4RM51</accession>
<dbReference type="Proteomes" id="UP001274321">
    <property type="component" value="Unassembled WGS sequence"/>
</dbReference>
<evidence type="ECO:0000256" key="1">
    <source>
        <dbReference type="SAM" id="MobiDB-lite"/>
    </source>
</evidence>
<sequence length="114" mass="12619">MARQQSKAQKETVARVMHEFKHGELRINGDGPKVKNPKQAIAIGLREAGASNQETPKKNRESLKKTKAKERHGDTAKAAKEGGETKSDLYAEAQARNIPGRSKMSKSELKRALR</sequence>
<gene>
    <name evidence="2" type="ORF">SCD90_07450</name>
</gene>
<feature type="compositionally biased region" description="Basic and acidic residues" evidence="1">
    <location>
        <begin position="55"/>
        <end position="64"/>
    </location>
</feature>
<feature type="compositionally biased region" description="Basic and acidic residues" evidence="1">
    <location>
        <begin position="71"/>
        <end position="89"/>
    </location>
</feature>
<protein>
    <submittedName>
        <fullName evidence="2">DUF6496 domain-containing protein</fullName>
    </submittedName>
</protein>
<dbReference type="InterPro" id="IPR045468">
    <property type="entry name" value="DUF6496"/>
</dbReference>
<evidence type="ECO:0000313" key="2">
    <source>
        <dbReference type="EMBL" id="MDX6805895.1"/>
    </source>
</evidence>
<organism evidence="2 3">
    <name type="scientific">Terrihabitans rhizophilus</name>
    <dbReference type="NCBI Taxonomy" id="3092662"/>
    <lineage>
        <taxon>Bacteria</taxon>
        <taxon>Pseudomonadati</taxon>
        <taxon>Pseudomonadota</taxon>
        <taxon>Alphaproteobacteria</taxon>
        <taxon>Hyphomicrobiales</taxon>
        <taxon>Terrihabitans</taxon>
    </lineage>
</organism>
<dbReference type="RefSeq" id="WP_319844018.1">
    <property type="nucleotide sequence ID" value="NZ_JAXAFJ010000003.1"/>
</dbReference>
<feature type="compositionally biased region" description="Basic and acidic residues" evidence="1">
    <location>
        <begin position="105"/>
        <end position="114"/>
    </location>
</feature>
<keyword evidence="3" id="KW-1185">Reference proteome</keyword>